<keyword evidence="2 6" id="KW-0812">Transmembrane</keyword>
<keyword evidence="3 6" id="KW-1133">Transmembrane helix</keyword>
<evidence type="ECO:0000256" key="6">
    <source>
        <dbReference type="SAM" id="Phobius"/>
    </source>
</evidence>
<sequence>MARATPDYPADSSSRATYSVEGNNEEEIRERPDTVSNDAQIGVQGAEATALVWSTKALYAIYACNMIYYASAGFSSAPQISQAFILSTIIGGGLQLLIAKVLNLWGRAECFLTFLGVLILGIIVIISCYGPNGFAAGYTLYWIGYNNFNFILSVFVTDTSGLRNRAFVYAFADGFVGTPTICTHKAETMGVFIRGHSNCTPPQSLILYFHEFDLVGIFLLMAVFVLLLLPFSLTTYGYGGYSSVTFIGMIIPGILLFPIFTIWERSFAPTPFIKWPVFKSRTVLGTFYNLNTAKTGYMTQIYSVGSTIWIFIAFGGRTLVIADEMAVMAAADRDSIPMMIAMISLFGSVGGAIGNAVAVAIYSDTFPQALLRALPSETREEYSRLYLRDATAQLVYPPGTETRKAINHAWGQSQKYECITAAAVVVLAFPAIAVWKDHSVDRKQVKGTVI</sequence>
<dbReference type="GO" id="GO:0022857">
    <property type="term" value="F:transmembrane transporter activity"/>
    <property type="evidence" value="ECO:0007669"/>
    <property type="project" value="TreeGrafter"/>
</dbReference>
<evidence type="ECO:0000256" key="4">
    <source>
        <dbReference type="ARBA" id="ARBA00023136"/>
    </source>
</evidence>
<organism evidence="7 8">
    <name type="scientific">Aspergillus carbonarius (strain ITEM 5010)</name>
    <dbReference type="NCBI Taxonomy" id="602072"/>
    <lineage>
        <taxon>Eukaryota</taxon>
        <taxon>Fungi</taxon>
        <taxon>Dikarya</taxon>
        <taxon>Ascomycota</taxon>
        <taxon>Pezizomycotina</taxon>
        <taxon>Eurotiomycetes</taxon>
        <taxon>Eurotiomycetidae</taxon>
        <taxon>Eurotiales</taxon>
        <taxon>Aspergillaceae</taxon>
        <taxon>Aspergillus</taxon>
        <taxon>Aspergillus subgen. Circumdati</taxon>
    </lineage>
</organism>
<accession>A0A1R3RW62</accession>
<evidence type="ECO:0000256" key="2">
    <source>
        <dbReference type="ARBA" id="ARBA00022692"/>
    </source>
</evidence>
<feature type="transmembrane region" description="Helical" evidence="6">
    <location>
        <begin position="244"/>
        <end position="263"/>
    </location>
</feature>
<keyword evidence="8" id="KW-1185">Reference proteome</keyword>
<dbReference type="PANTHER" id="PTHR23501">
    <property type="entry name" value="MAJOR FACILITATOR SUPERFAMILY"/>
    <property type="match status" value="1"/>
</dbReference>
<evidence type="ECO:0008006" key="9">
    <source>
        <dbReference type="Google" id="ProtNLM"/>
    </source>
</evidence>
<proteinExistence type="predicted"/>
<feature type="transmembrane region" description="Helical" evidence="6">
    <location>
        <begin position="416"/>
        <end position="435"/>
    </location>
</feature>
<feature type="region of interest" description="Disordered" evidence="5">
    <location>
        <begin position="1"/>
        <end position="34"/>
    </location>
</feature>
<dbReference type="Proteomes" id="UP000188318">
    <property type="component" value="Unassembled WGS sequence"/>
</dbReference>
<feature type="transmembrane region" description="Helical" evidence="6">
    <location>
        <begin position="340"/>
        <end position="362"/>
    </location>
</feature>
<feature type="transmembrane region" description="Helical" evidence="6">
    <location>
        <begin position="214"/>
        <end position="238"/>
    </location>
</feature>
<feature type="transmembrane region" description="Helical" evidence="6">
    <location>
        <begin position="301"/>
        <end position="320"/>
    </location>
</feature>
<dbReference type="VEuPathDB" id="FungiDB:ASPCADRAFT_504318"/>
<evidence type="ECO:0000256" key="1">
    <source>
        <dbReference type="ARBA" id="ARBA00004141"/>
    </source>
</evidence>
<dbReference type="PANTHER" id="PTHR23501:SF107">
    <property type="entry name" value="TRANSPORTER, PUTATIVE (AFU_ORTHOLOGUE AFUA_7G04730)-RELATED"/>
    <property type="match status" value="1"/>
</dbReference>
<dbReference type="STRING" id="602072.A0A1R3RW62"/>
<dbReference type="OMA" id="KYECITA"/>
<keyword evidence="4 6" id="KW-0472">Membrane</keyword>
<feature type="compositionally biased region" description="Polar residues" evidence="5">
    <location>
        <begin position="11"/>
        <end position="22"/>
    </location>
</feature>
<evidence type="ECO:0000256" key="5">
    <source>
        <dbReference type="SAM" id="MobiDB-lite"/>
    </source>
</evidence>
<evidence type="ECO:0000256" key="3">
    <source>
        <dbReference type="ARBA" id="ARBA00022989"/>
    </source>
</evidence>
<gene>
    <name evidence="7" type="ORF">ASPCADRAFT_504318</name>
</gene>
<evidence type="ECO:0000313" key="7">
    <source>
        <dbReference type="EMBL" id="OOF98724.1"/>
    </source>
</evidence>
<dbReference type="EMBL" id="KV907495">
    <property type="protein sequence ID" value="OOF98724.1"/>
    <property type="molecule type" value="Genomic_DNA"/>
</dbReference>
<feature type="transmembrane region" description="Helical" evidence="6">
    <location>
        <begin position="111"/>
        <end position="132"/>
    </location>
</feature>
<dbReference type="OrthoDB" id="4078873at2759"/>
<protein>
    <recommendedName>
        <fullName evidence="9">Major facilitator superfamily (MFS) profile domain-containing protein</fullName>
    </recommendedName>
</protein>
<dbReference type="AlphaFoldDB" id="A0A1R3RW62"/>
<comment type="subcellular location">
    <subcellularLocation>
        <location evidence="1">Membrane</location>
        <topology evidence="1">Multi-pass membrane protein</topology>
    </subcellularLocation>
</comment>
<name>A0A1R3RW62_ASPC5</name>
<feature type="transmembrane region" description="Helical" evidence="6">
    <location>
        <begin position="80"/>
        <end position="99"/>
    </location>
</feature>
<evidence type="ECO:0000313" key="8">
    <source>
        <dbReference type="Proteomes" id="UP000188318"/>
    </source>
</evidence>
<dbReference type="GO" id="GO:0005886">
    <property type="term" value="C:plasma membrane"/>
    <property type="evidence" value="ECO:0007669"/>
    <property type="project" value="TreeGrafter"/>
</dbReference>
<reference evidence="8" key="1">
    <citation type="journal article" date="2017" name="Genome Biol.">
        <title>Comparative genomics reveals high biological diversity and specific adaptations in the industrially and medically important fungal genus Aspergillus.</title>
        <authorList>
            <person name="de Vries R.P."/>
            <person name="Riley R."/>
            <person name="Wiebenga A."/>
            <person name="Aguilar-Osorio G."/>
            <person name="Amillis S."/>
            <person name="Uchima C.A."/>
            <person name="Anderluh G."/>
            <person name="Asadollahi M."/>
            <person name="Askin M."/>
            <person name="Barry K."/>
            <person name="Battaglia E."/>
            <person name="Bayram O."/>
            <person name="Benocci T."/>
            <person name="Braus-Stromeyer S.A."/>
            <person name="Caldana C."/>
            <person name="Canovas D."/>
            <person name="Cerqueira G.C."/>
            <person name="Chen F."/>
            <person name="Chen W."/>
            <person name="Choi C."/>
            <person name="Clum A."/>
            <person name="Dos Santos R.A."/>
            <person name="Damasio A.R."/>
            <person name="Diallinas G."/>
            <person name="Emri T."/>
            <person name="Fekete E."/>
            <person name="Flipphi M."/>
            <person name="Freyberg S."/>
            <person name="Gallo A."/>
            <person name="Gournas C."/>
            <person name="Habgood R."/>
            <person name="Hainaut M."/>
            <person name="Harispe M.L."/>
            <person name="Henrissat B."/>
            <person name="Hilden K.S."/>
            <person name="Hope R."/>
            <person name="Hossain A."/>
            <person name="Karabika E."/>
            <person name="Karaffa L."/>
            <person name="Karanyi Z."/>
            <person name="Krasevec N."/>
            <person name="Kuo A."/>
            <person name="Kusch H."/>
            <person name="LaButti K."/>
            <person name="Lagendijk E.L."/>
            <person name="Lapidus A."/>
            <person name="Levasseur A."/>
            <person name="Lindquist E."/>
            <person name="Lipzen A."/>
            <person name="Logrieco A.F."/>
            <person name="MacCabe A."/>
            <person name="Maekelae M.R."/>
            <person name="Malavazi I."/>
            <person name="Melin P."/>
            <person name="Meyer V."/>
            <person name="Mielnichuk N."/>
            <person name="Miskei M."/>
            <person name="Molnar A.P."/>
            <person name="Mule G."/>
            <person name="Ngan C.Y."/>
            <person name="Orejas M."/>
            <person name="Orosz E."/>
            <person name="Ouedraogo J.P."/>
            <person name="Overkamp K.M."/>
            <person name="Park H.-S."/>
            <person name="Perrone G."/>
            <person name="Piumi F."/>
            <person name="Punt P.J."/>
            <person name="Ram A.F."/>
            <person name="Ramon A."/>
            <person name="Rauscher S."/>
            <person name="Record E."/>
            <person name="Riano-Pachon D.M."/>
            <person name="Robert V."/>
            <person name="Roehrig J."/>
            <person name="Ruller R."/>
            <person name="Salamov A."/>
            <person name="Salih N.S."/>
            <person name="Samson R.A."/>
            <person name="Sandor E."/>
            <person name="Sanguinetti M."/>
            <person name="Schuetze T."/>
            <person name="Sepcic K."/>
            <person name="Shelest E."/>
            <person name="Sherlock G."/>
            <person name="Sophianopoulou V."/>
            <person name="Squina F.M."/>
            <person name="Sun H."/>
            <person name="Susca A."/>
            <person name="Todd R.B."/>
            <person name="Tsang A."/>
            <person name="Unkles S.E."/>
            <person name="van de Wiele N."/>
            <person name="van Rossen-Uffink D."/>
            <person name="Oliveira J.V."/>
            <person name="Vesth T.C."/>
            <person name="Visser J."/>
            <person name="Yu J.-H."/>
            <person name="Zhou M."/>
            <person name="Andersen M.R."/>
            <person name="Archer D.B."/>
            <person name="Baker S.E."/>
            <person name="Benoit I."/>
            <person name="Brakhage A.A."/>
            <person name="Braus G.H."/>
            <person name="Fischer R."/>
            <person name="Frisvad J.C."/>
            <person name="Goldman G.H."/>
            <person name="Houbraken J."/>
            <person name="Oakley B."/>
            <person name="Pocsi I."/>
            <person name="Scazzocchio C."/>
            <person name="Seiboth B."/>
            <person name="vanKuyk P.A."/>
            <person name="Wortman J."/>
            <person name="Dyer P.S."/>
            <person name="Grigoriev I.V."/>
        </authorList>
    </citation>
    <scope>NUCLEOTIDE SEQUENCE [LARGE SCALE GENOMIC DNA]</scope>
    <source>
        <strain evidence="8">ITEM 5010</strain>
    </source>
</reference>
<feature type="transmembrane region" description="Helical" evidence="6">
    <location>
        <begin position="57"/>
        <end position="74"/>
    </location>
</feature>